<dbReference type="SFLD" id="SFLDF00027">
    <property type="entry name" value="p-type_atpase"/>
    <property type="match status" value="1"/>
</dbReference>
<reference evidence="13 14" key="1">
    <citation type="journal article" date="2016" name="Nat. Commun.">
        <title>Thousands of microbial genomes shed light on interconnected biogeochemical processes in an aquifer system.</title>
        <authorList>
            <person name="Anantharaman K."/>
            <person name="Brown C.T."/>
            <person name="Hug L.A."/>
            <person name="Sharon I."/>
            <person name="Castelle C.J."/>
            <person name="Probst A.J."/>
            <person name="Thomas B.C."/>
            <person name="Singh A."/>
            <person name="Wilkins M.J."/>
            <person name="Karaoz U."/>
            <person name="Brodie E.L."/>
            <person name="Williams K.H."/>
            <person name="Hubbard S.S."/>
            <person name="Banfield J.F."/>
        </authorList>
    </citation>
    <scope>NUCLEOTIDE SEQUENCE [LARGE SCALE GENOMIC DNA]</scope>
</reference>
<dbReference type="AlphaFoldDB" id="A0A1F6LS38"/>
<dbReference type="GO" id="GO:0055070">
    <property type="term" value="P:copper ion homeostasis"/>
    <property type="evidence" value="ECO:0007669"/>
    <property type="project" value="TreeGrafter"/>
</dbReference>
<gene>
    <name evidence="13" type="ORF">A2848_00295</name>
</gene>
<proteinExistence type="inferred from homology"/>
<dbReference type="GO" id="GO:0005507">
    <property type="term" value="F:copper ion binding"/>
    <property type="evidence" value="ECO:0007669"/>
    <property type="project" value="TreeGrafter"/>
</dbReference>
<evidence type="ECO:0000256" key="7">
    <source>
        <dbReference type="ARBA" id="ARBA00022840"/>
    </source>
</evidence>
<dbReference type="Gene3D" id="2.70.150.10">
    <property type="entry name" value="Calcium-transporting ATPase, cytoplasmic transduction domain A"/>
    <property type="match status" value="1"/>
</dbReference>
<comment type="subcellular location">
    <subcellularLocation>
        <location evidence="1">Cell membrane</location>
        <topology evidence="1">Multi-pass membrane protein</topology>
    </subcellularLocation>
</comment>
<evidence type="ECO:0000313" key="13">
    <source>
        <dbReference type="EMBL" id="OGH62156.1"/>
    </source>
</evidence>
<feature type="domain" description="P-type ATPase A" evidence="12">
    <location>
        <begin position="160"/>
        <end position="260"/>
    </location>
</feature>
<feature type="transmembrane region" description="Helical" evidence="11">
    <location>
        <begin position="276"/>
        <end position="298"/>
    </location>
</feature>
<dbReference type="InterPro" id="IPR027256">
    <property type="entry name" value="P-typ_ATPase_IB"/>
</dbReference>
<dbReference type="InterPro" id="IPR023298">
    <property type="entry name" value="ATPase_P-typ_TM_dom_sf"/>
</dbReference>
<dbReference type="GO" id="GO:0043682">
    <property type="term" value="F:P-type divalent copper transporter activity"/>
    <property type="evidence" value="ECO:0007669"/>
    <property type="project" value="TreeGrafter"/>
</dbReference>
<feature type="transmembrane region" description="Helical" evidence="11">
    <location>
        <begin position="92"/>
        <end position="112"/>
    </location>
</feature>
<dbReference type="PANTHER" id="PTHR43520">
    <property type="entry name" value="ATP7, ISOFORM B"/>
    <property type="match status" value="1"/>
</dbReference>
<feature type="transmembrane region" description="Helical" evidence="11">
    <location>
        <begin position="58"/>
        <end position="80"/>
    </location>
</feature>
<feature type="transmembrane region" description="Helical" evidence="11">
    <location>
        <begin position="644"/>
        <end position="662"/>
    </location>
</feature>
<dbReference type="PRINTS" id="PR00119">
    <property type="entry name" value="CATATPASE"/>
</dbReference>
<dbReference type="SUPFAM" id="SSF81653">
    <property type="entry name" value="Calcium ATPase, transduction domain A"/>
    <property type="match status" value="1"/>
</dbReference>
<dbReference type="InterPro" id="IPR059000">
    <property type="entry name" value="ATPase_P-type_domA"/>
</dbReference>
<dbReference type="InterPro" id="IPR044492">
    <property type="entry name" value="P_typ_ATPase_HD_dom"/>
</dbReference>
<dbReference type="InterPro" id="IPR018303">
    <property type="entry name" value="ATPase_P-typ_P_site"/>
</dbReference>
<dbReference type="NCBIfam" id="TIGR01525">
    <property type="entry name" value="ATPase-IB_hvy"/>
    <property type="match status" value="1"/>
</dbReference>
<dbReference type="GO" id="GO:0016887">
    <property type="term" value="F:ATP hydrolysis activity"/>
    <property type="evidence" value="ECO:0007669"/>
    <property type="project" value="InterPro"/>
</dbReference>
<sequence>MKMSASEHAEHLKQLKASEYSALKIKVIISLVLGGVVMLLSFADMFGVEALAPQTNSWIQFVFSAVVLAWAGAPIMKSAFTAARYKSVNMDTLIAIGTIAAFAFSTAVLVWPQKFVAADGALPIYFDTAAVIIALILLGRLLEARAKSQANDAVQKLIGLQAKMAHRLNGEAQEEISADAIQIGDILLVKPGEKIPTDGEVIFGASSLDESMMTGEPIPVEKKVGDSVIGATVNGTGVLHIRATKIGSETVLAHIIQLVEEAQGSRAPIQRMADLIAGYFVPVVLVIAALTAALWWFVGPEPRLIHTLVQAVAVLIIACPCALGLATPTAIMVGTGRAASRGILIRDAESLETAGKLDMIVFDKTGTVTEGKPSIVAIETHGEISEDELLALAASVEHNSEHPLATAVVAAAAARNIKLQIAIEVNVTPGGGLSAKINGAHIHVGSPRFIESQNITLPTRRTQNPAATILAVAKNGVCVGFLYAADKIKSDAQDAINEARALGIEPVMLTGDHEGAARAVAEELKITSWRASQLPGDKLEFIKLQQAYGKKVGMVGDGMNDAPALTQATVGFALSTGTDIAIAAGNITLLKGDLKKVADAILISRATIRVIKQNLFWAFIYNALGIPVAAGVLFVFGGPLLSPIIASAAMAFSSISVVMNSLRLKRS</sequence>
<evidence type="ECO:0000256" key="1">
    <source>
        <dbReference type="ARBA" id="ARBA00004651"/>
    </source>
</evidence>
<dbReference type="Gene3D" id="3.40.1110.10">
    <property type="entry name" value="Calcium-transporting ATPase, cytoplasmic domain N"/>
    <property type="match status" value="1"/>
</dbReference>
<evidence type="ECO:0000256" key="5">
    <source>
        <dbReference type="ARBA" id="ARBA00022723"/>
    </source>
</evidence>
<comment type="caution">
    <text evidence="13">The sequence shown here is derived from an EMBL/GenBank/DDBJ whole genome shotgun (WGS) entry which is preliminary data.</text>
</comment>
<dbReference type="InterPro" id="IPR023214">
    <property type="entry name" value="HAD_sf"/>
</dbReference>
<dbReference type="GO" id="GO:0005524">
    <property type="term" value="F:ATP binding"/>
    <property type="evidence" value="ECO:0007669"/>
    <property type="project" value="UniProtKB-UniRule"/>
</dbReference>
<keyword evidence="5 11" id="KW-0479">Metal-binding</keyword>
<dbReference type="NCBIfam" id="TIGR01494">
    <property type="entry name" value="ATPase_P-type"/>
    <property type="match status" value="1"/>
</dbReference>
<feature type="transmembrane region" description="Helical" evidence="11">
    <location>
        <begin position="21"/>
        <end position="43"/>
    </location>
</feature>
<dbReference type="InterPro" id="IPR036412">
    <property type="entry name" value="HAD-like_sf"/>
</dbReference>
<feature type="transmembrane region" description="Helical" evidence="11">
    <location>
        <begin position="304"/>
        <end position="327"/>
    </location>
</feature>
<dbReference type="Pfam" id="PF00702">
    <property type="entry name" value="Hydrolase"/>
    <property type="match status" value="1"/>
</dbReference>
<dbReference type="Pfam" id="PF00122">
    <property type="entry name" value="E1-E2_ATPase"/>
    <property type="match status" value="1"/>
</dbReference>
<dbReference type="GO" id="GO:0005886">
    <property type="term" value="C:plasma membrane"/>
    <property type="evidence" value="ECO:0007669"/>
    <property type="project" value="UniProtKB-SubCell"/>
</dbReference>
<dbReference type="Proteomes" id="UP000176329">
    <property type="component" value="Unassembled WGS sequence"/>
</dbReference>
<evidence type="ECO:0000259" key="12">
    <source>
        <dbReference type="Pfam" id="PF00122"/>
    </source>
</evidence>
<dbReference type="SFLD" id="SFLDG00002">
    <property type="entry name" value="C1.7:_P-type_atpase_like"/>
    <property type="match status" value="1"/>
</dbReference>
<keyword evidence="6 11" id="KW-0547">Nucleotide-binding</keyword>
<dbReference type="SFLD" id="SFLDS00003">
    <property type="entry name" value="Haloacid_Dehalogenase"/>
    <property type="match status" value="1"/>
</dbReference>
<evidence type="ECO:0000256" key="3">
    <source>
        <dbReference type="ARBA" id="ARBA00022475"/>
    </source>
</evidence>
<evidence type="ECO:0000256" key="4">
    <source>
        <dbReference type="ARBA" id="ARBA00022692"/>
    </source>
</evidence>
<keyword evidence="4 11" id="KW-0812">Transmembrane</keyword>
<keyword evidence="8" id="KW-1278">Translocase</keyword>
<feature type="transmembrane region" description="Helical" evidence="11">
    <location>
        <begin position="615"/>
        <end position="638"/>
    </location>
</feature>
<evidence type="ECO:0000313" key="14">
    <source>
        <dbReference type="Proteomes" id="UP000176329"/>
    </source>
</evidence>
<dbReference type="PANTHER" id="PTHR43520:SF8">
    <property type="entry name" value="P-TYPE CU(+) TRANSPORTER"/>
    <property type="match status" value="1"/>
</dbReference>
<dbReference type="Gene3D" id="3.40.50.1000">
    <property type="entry name" value="HAD superfamily/HAD-like"/>
    <property type="match status" value="1"/>
</dbReference>
<evidence type="ECO:0000256" key="6">
    <source>
        <dbReference type="ARBA" id="ARBA00022741"/>
    </source>
</evidence>
<dbReference type="SUPFAM" id="SSF81665">
    <property type="entry name" value="Calcium ATPase, transmembrane domain M"/>
    <property type="match status" value="1"/>
</dbReference>
<keyword evidence="9 11" id="KW-1133">Transmembrane helix</keyword>
<dbReference type="InterPro" id="IPR008250">
    <property type="entry name" value="ATPase_P-typ_transduc_dom_A_sf"/>
</dbReference>
<dbReference type="NCBIfam" id="TIGR01511">
    <property type="entry name" value="ATPase-IB1_Cu"/>
    <property type="match status" value="1"/>
</dbReference>
<dbReference type="SUPFAM" id="SSF56784">
    <property type="entry name" value="HAD-like"/>
    <property type="match status" value="1"/>
</dbReference>
<dbReference type="CDD" id="cd02094">
    <property type="entry name" value="P-type_ATPase_Cu-like"/>
    <property type="match status" value="1"/>
</dbReference>
<evidence type="ECO:0000256" key="9">
    <source>
        <dbReference type="ARBA" id="ARBA00022989"/>
    </source>
</evidence>
<feature type="transmembrane region" description="Helical" evidence="11">
    <location>
        <begin position="124"/>
        <end position="142"/>
    </location>
</feature>
<keyword evidence="10 11" id="KW-0472">Membrane</keyword>
<evidence type="ECO:0000256" key="2">
    <source>
        <dbReference type="ARBA" id="ARBA00006024"/>
    </source>
</evidence>
<dbReference type="InterPro" id="IPR023299">
    <property type="entry name" value="ATPase_P-typ_cyto_dom_N"/>
</dbReference>
<dbReference type="NCBIfam" id="TIGR01512">
    <property type="entry name" value="ATPase-IB2_Cd"/>
    <property type="match status" value="1"/>
</dbReference>
<evidence type="ECO:0000256" key="11">
    <source>
        <dbReference type="RuleBase" id="RU362081"/>
    </source>
</evidence>
<keyword evidence="7 11" id="KW-0067">ATP-binding</keyword>
<dbReference type="InterPro" id="IPR001757">
    <property type="entry name" value="P_typ_ATPase"/>
</dbReference>
<comment type="similarity">
    <text evidence="2 11">Belongs to the cation transport ATPase (P-type) (TC 3.A.3) family. Type IB subfamily.</text>
</comment>
<organism evidence="13 14">
    <name type="scientific">Candidatus Magasanikbacteria bacterium RIFCSPHIGHO2_01_FULL_50_8</name>
    <dbReference type="NCBI Taxonomy" id="1798674"/>
    <lineage>
        <taxon>Bacteria</taxon>
        <taxon>Candidatus Magasanikiibacteriota</taxon>
    </lineage>
</organism>
<dbReference type="FunFam" id="2.70.150.10:FF:000020">
    <property type="entry name" value="Copper-exporting P-type ATPase A"/>
    <property type="match status" value="1"/>
</dbReference>
<keyword evidence="3 11" id="KW-1003">Cell membrane</keyword>
<name>A0A1F6LS38_9BACT</name>
<dbReference type="PRINTS" id="PR00943">
    <property type="entry name" value="CUATPASE"/>
</dbReference>
<accession>A0A1F6LS38</accession>
<protein>
    <recommendedName>
        <fullName evidence="12">P-type ATPase A domain-containing protein</fullName>
    </recommendedName>
</protein>
<evidence type="ECO:0000256" key="8">
    <source>
        <dbReference type="ARBA" id="ARBA00022967"/>
    </source>
</evidence>
<evidence type="ECO:0000256" key="10">
    <source>
        <dbReference type="ARBA" id="ARBA00023136"/>
    </source>
</evidence>
<dbReference type="EMBL" id="MFPV01000019">
    <property type="protein sequence ID" value="OGH62156.1"/>
    <property type="molecule type" value="Genomic_DNA"/>
</dbReference>
<dbReference type="PROSITE" id="PS00154">
    <property type="entry name" value="ATPASE_E1_E2"/>
    <property type="match status" value="1"/>
</dbReference>